<dbReference type="AlphaFoldDB" id="A0A2H0XD69"/>
<dbReference type="Proteomes" id="UP000230340">
    <property type="component" value="Unassembled WGS sequence"/>
</dbReference>
<protein>
    <submittedName>
        <fullName evidence="8">rRNA maturation RNase YbeY</fullName>
    </submittedName>
</protein>
<dbReference type="NCBIfam" id="TIGR00043">
    <property type="entry name" value="rRNA maturation RNase YbeY"/>
    <property type="match status" value="1"/>
</dbReference>
<evidence type="ECO:0000313" key="8">
    <source>
        <dbReference type="EMBL" id="PIS22863.1"/>
    </source>
</evidence>
<evidence type="ECO:0000256" key="1">
    <source>
        <dbReference type="ARBA" id="ARBA00001947"/>
    </source>
</evidence>
<keyword evidence="5" id="KW-0255">Endonuclease</keyword>
<dbReference type="Pfam" id="PF02130">
    <property type="entry name" value="YbeY"/>
    <property type="match status" value="1"/>
</dbReference>
<dbReference type="Gene3D" id="3.40.390.30">
    <property type="entry name" value="Metalloproteases ('zincins'), catalytic domain"/>
    <property type="match status" value="1"/>
</dbReference>
<evidence type="ECO:0000256" key="2">
    <source>
        <dbReference type="ARBA" id="ARBA00010875"/>
    </source>
</evidence>
<dbReference type="GO" id="GO:0046872">
    <property type="term" value="F:metal ion binding"/>
    <property type="evidence" value="ECO:0007669"/>
    <property type="project" value="UniProtKB-KW"/>
</dbReference>
<dbReference type="GO" id="GO:0004222">
    <property type="term" value="F:metalloendopeptidase activity"/>
    <property type="evidence" value="ECO:0007669"/>
    <property type="project" value="InterPro"/>
</dbReference>
<evidence type="ECO:0000256" key="3">
    <source>
        <dbReference type="ARBA" id="ARBA00022722"/>
    </source>
</evidence>
<evidence type="ECO:0000256" key="5">
    <source>
        <dbReference type="ARBA" id="ARBA00022759"/>
    </source>
</evidence>
<reference evidence="9" key="1">
    <citation type="submission" date="2017-09" db="EMBL/GenBank/DDBJ databases">
        <title>Depth-based differentiation of microbial function through sediment-hosted aquifers and enrichment of novel symbionts in the deep terrestrial subsurface.</title>
        <authorList>
            <person name="Probst A.J."/>
            <person name="Ladd B."/>
            <person name="Jarett J.K."/>
            <person name="Geller-Mcgrath D.E."/>
            <person name="Sieber C.M.K."/>
            <person name="Emerson J.B."/>
            <person name="Anantharaman K."/>
            <person name="Thomas B.C."/>
            <person name="Malmstrom R."/>
            <person name="Stieglmeier M."/>
            <person name="Klingl A."/>
            <person name="Woyke T."/>
            <person name="Ryan C.M."/>
            <person name="Banfield J.F."/>
        </authorList>
    </citation>
    <scope>NUCLEOTIDE SEQUENCE [LARGE SCALE GENOMIC DNA]</scope>
</reference>
<keyword evidence="6" id="KW-0378">Hydrolase</keyword>
<keyword evidence="4" id="KW-0479">Metal-binding</keyword>
<dbReference type="InterPro" id="IPR002036">
    <property type="entry name" value="YbeY"/>
</dbReference>
<keyword evidence="7" id="KW-0862">Zinc</keyword>
<comment type="similarity">
    <text evidence="2">Belongs to the endoribonuclease YbeY family.</text>
</comment>
<comment type="cofactor">
    <cofactor evidence="1">
        <name>Zn(2+)</name>
        <dbReference type="ChEBI" id="CHEBI:29105"/>
    </cofactor>
</comment>
<dbReference type="InterPro" id="IPR023091">
    <property type="entry name" value="MetalPrtase_cat_dom_sf_prd"/>
</dbReference>
<evidence type="ECO:0000256" key="7">
    <source>
        <dbReference type="ARBA" id="ARBA00022833"/>
    </source>
</evidence>
<evidence type="ECO:0000256" key="6">
    <source>
        <dbReference type="ARBA" id="ARBA00022801"/>
    </source>
</evidence>
<proteinExistence type="inferred from homology"/>
<evidence type="ECO:0000256" key="4">
    <source>
        <dbReference type="ARBA" id="ARBA00022723"/>
    </source>
</evidence>
<comment type="caution">
    <text evidence="8">The sequence shown here is derived from an EMBL/GenBank/DDBJ whole genome shotgun (WGS) entry which is preliminary data.</text>
</comment>
<dbReference type="GO" id="GO:0006364">
    <property type="term" value="P:rRNA processing"/>
    <property type="evidence" value="ECO:0007669"/>
    <property type="project" value="InterPro"/>
</dbReference>
<sequence length="87" mass="10118">MLQKNSFIQMSLVGAKQIQALNKRYLKHDYPTDVLSFNMDQKLPDGRYYLGDVVINLEMAVTEREIAHLAEHGIRHLLGVHHKEDHH</sequence>
<dbReference type="EMBL" id="PEYT01000027">
    <property type="protein sequence ID" value="PIS22863.1"/>
    <property type="molecule type" value="Genomic_DNA"/>
</dbReference>
<dbReference type="GO" id="GO:0004519">
    <property type="term" value="F:endonuclease activity"/>
    <property type="evidence" value="ECO:0007669"/>
    <property type="project" value="UniProtKB-KW"/>
</dbReference>
<organism evidence="8 9">
    <name type="scientific">candidate division WWE3 bacterium CG08_land_8_20_14_0_20_40_13</name>
    <dbReference type="NCBI Taxonomy" id="1975084"/>
    <lineage>
        <taxon>Bacteria</taxon>
        <taxon>Katanobacteria</taxon>
    </lineage>
</organism>
<gene>
    <name evidence="8" type="primary">ybeY</name>
    <name evidence="8" type="ORF">COT49_03080</name>
</gene>
<evidence type="ECO:0000313" key="9">
    <source>
        <dbReference type="Proteomes" id="UP000230340"/>
    </source>
</evidence>
<keyword evidence="3" id="KW-0540">Nuclease</keyword>
<name>A0A2H0XD69_UNCKA</name>
<accession>A0A2H0XD69</accession>
<dbReference type="SUPFAM" id="SSF55486">
    <property type="entry name" value="Metalloproteases ('zincins'), catalytic domain"/>
    <property type="match status" value="1"/>
</dbReference>